<keyword evidence="1" id="KW-0547">Nucleotide-binding</keyword>
<dbReference type="Gene3D" id="1.10.10.60">
    <property type="entry name" value="Homeodomain-like"/>
    <property type="match status" value="1"/>
</dbReference>
<dbReference type="GO" id="GO:0005524">
    <property type="term" value="F:ATP binding"/>
    <property type="evidence" value="ECO:0007669"/>
    <property type="project" value="UniProtKB-KW"/>
</dbReference>
<dbReference type="PANTHER" id="PTHR32071">
    <property type="entry name" value="TRANSCRIPTIONAL REGULATORY PROTEIN"/>
    <property type="match status" value="1"/>
</dbReference>
<dbReference type="Proteomes" id="UP000448292">
    <property type="component" value="Unassembled WGS sequence"/>
</dbReference>
<sequence>MLQEKRFRPIGAKTETQSDFRLIAATNRDLASMVEEGLFRKDLYYRLNTIAITLPPLRERENDVEVLARQFIDKVCAEQRTTFKDPSAQFLQALQAYQWPGNVRELLNAVNTAVTLANGEETLEMYHLPMEIRVHLKKTLIEKHGAAADMTPDFGALEQELAQSVELPTFKEVRTRVVDEVERLYFARLIDTVGNDQQEACRVSGLSRARLYELLKKHSLSLR</sequence>
<dbReference type="InterPro" id="IPR002078">
    <property type="entry name" value="Sigma_54_int"/>
</dbReference>
<dbReference type="EMBL" id="QMIE01000002">
    <property type="protein sequence ID" value="TVM19490.1"/>
    <property type="molecule type" value="Genomic_DNA"/>
</dbReference>
<keyword evidence="7" id="KW-1185">Reference proteome</keyword>
<dbReference type="InterPro" id="IPR027417">
    <property type="entry name" value="P-loop_NTPase"/>
</dbReference>
<keyword evidence="3" id="KW-0805">Transcription regulation</keyword>
<gene>
    <name evidence="6" type="ORF">DPQ33_03795</name>
</gene>
<dbReference type="OrthoDB" id="9763792at2"/>
<evidence type="ECO:0000256" key="4">
    <source>
        <dbReference type="ARBA" id="ARBA00023163"/>
    </source>
</evidence>
<dbReference type="GO" id="GO:0006355">
    <property type="term" value="P:regulation of DNA-templated transcription"/>
    <property type="evidence" value="ECO:0007669"/>
    <property type="project" value="InterPro"/>
</dbReference>
<feature type="domain" description="Sigma-54 factor interaction" evidence="5">
    <location>
        <begin position="1"/>
        <end position="115"/>
    </location>
</feature>
<evidence type="ECO:0000256" key="1">
    <source>
        <dbReference type="ARBA" id="ARBA00022741"/>
    </source>
</evidence>
<keyword evidence="2" id="KW-0067">ATP-binding</keyword>
<evidence type="ECO:0000313" key="6">
    <source>
        <dbReference type="EMBL" id="TVM19490.1"/>
    </source>
</evidence>
<protein>
    <recommendedName>
        <fullName evidence="5">Sigma-54 factor interaction domain-containing protein</fullName>
    </recommendedName>
</protein>
<evidence type="ECO:0000259" key="5">
    <source>
        <dbReference type="PROSITE" id="PS50045"/>
    </source>
</evidence>
<comment type="caution">
    <text evidence="6">The sequence shown here is derived from an EMBL/GenBank/DDBJ whole genome shotgun (WGS) entry which is preliminary data.</text>
</comment>
<dbReference type="Pfam" id="PF25601">
    <property type="entry name" value="AAA_lid_14"/>
    <property type="match status" value="1"/>
</dbReference>
<dbReference type="InterPro" id="IPR058031">
    <property type="entry name" value="AAA_lid_NorR"/>
</dbReference>
<dbReference type="Gene3D" id="3.40.50.300">
    <property type="entry name" value="P-loop containing nucleotide triphosphate hydrolases"/>
    <property type="match status" value="1"/>
</dbReference>
<accession>A0A7M3MJI2</accession>
<dbReference type="PROSITE" id="PS00688">
    <property type="entry name" value="SIGMA54_INTERACT_3"/>
    <property type="match status" value="1"/>
</dbReference>
<reference evidence="6 7" key="1">
    <citation type="submission" date="2018-06" db="EMBL/GenBank/DDBJ databases">
        <title>Complete genome of Desulfovibrio indonesiensis P37SLT.</title>
        <authorList>
            <person name="Crispim J.S."/>
            <person name="Vidigal P.M.P."/>
            <person name="Silva L.C.F."/>
            <person name="Laguardia C.N."/>
            <person name="Araujo L.C."/>
            <person name="Dias R.S."/>
            <person name="Sousa M.P."/>
            <person name="Paula S.O."/>
            <person name="Silva C."/>
        </authorList>
    </citation>
    <scope>NUCLEOTIDE SEQUENCE [LARGE SCALE GENOMIC DNA]</scope>
    <source>
        <strain evidence="6 7">P37SLT</strain>
    </source>
</reference>
<keyword evidence="4" id="KW-0804">Transcription</keyword>
<evidence type="ECO:0000256" key="3">
    <source>
        <dbReference type="ARBA" id="ARBA00023015"/>
    </source>
</evidence>
<dbReference type="Pfam" id="PF00158">
    <property type="entry name" value="Sigma54_activat"/>
    <property type="match status" value="1"/>
</dbReference>
<dbReference type="InterPro" id="IPR009057">
    <property type="entry name" value="Homeodomain-like_sf"/>
</dbReference>
<name>A0A7M3MJI2_9BACT</name>
<dbReference type="SUPFAM" id="SSF52540">
    <property type="entry name" value="P-loop containing nucleoside triphosphate hydrolases"/>
    <property type="match status" value="1"/>
</dbReference>
<evidence type="ECO:0000256" key="2">
    <source>
        <dbReference type="ARBA" id="ARBA00022840"/>
    </source>
</evidence>
<dbReference type="PROSITE" id="PS50045">
    <property type="entry name" value="SIGMA54_INTERACT_4"/>
    <property type="match status" value="1"/>
</dbReference>
<dbReference type="PANTHER" id="PTHR32071:SF113">
    <property type="entry name" value="ALGINATE BIOSYNTHESIS TRANSCRIPTIONAL REGULATORY PROTEIN ALGB"/>
    <property type="match status" value="1"/>
</dbReference>
<evidence type="ECO:0000313" key="7">
    <source>
        <dbReference type="Proteomes" id="UP000448292"/>
    </source>
</evidence>
<dbReference type="InterPro" id="IPR025944">
    <property type="entry name" value="Sigma_54_int_dom_CS"/>
</dbReference>
<dbReference type="Gene3D" id="1.10.8.60">
    <property type="match status" value="1"/>
</dbReference>
<dbReference type="SUPFAM" id="SSF46689">
    <property type="entry name" value="Homeodomain-like"/>
    <property type="match status" value="1"/>
</dbReference>
<proteinExistence type="predicted"/>
<dbReference type="AlphaFoldDB" id="A0A7M3MJI2"/>
<organism evidence="6 7">
    <name type="scientific">Oceanidesulfovibrio indonesiensis</name>
    <dbReference type="NCBI Taxonomy" id="54767"/>
    <lineage>
        <taxon>Bacteria</taxon>
        <taxon>Pseudomonadati</taxon>
        <taxon>Thermodesulfobacteriota</taxon>
        <taxon>Desulfovibrionia</taxon>
        <taxon>Desulfovibrionales</taxon>
        <taxon>Desulfovibrionaceae</taxon>
        <taxon>Oceanidesulfovibrio</taxon>
    </lineage>
</organism>